<reference evidence="3" key="1">
    <citation type="submission" date="2017-08" db="EMBL/GenBank/DDBJ databases">
        <authorList>
            <person name="Polle J.E."/>
            <person name="Barry K."/>
            <person name="Cushman J."/>
            <person name="Schmutz J."/>
            <person name="Tran D."/>
            <person name="Hathwaick L.T."/>
            <person name="Yim W.C."/>
            <person name="Jenkins J."/>
            <person name="Mckie-Krisberg Z.M."/>
            <person name="Prochnik S."/>
            <person name="Lindquist E."/>
            <person name="Dockter R.B."/>
            <person name="Adam C."/>
            <person name="Molina H."/>
            <person name="Bunkerborg J."/>
            <person name="Jin E."/>
            <person name="Buchheim M."/>
            <person name="Magnuson J."/>
        </authorList>
    </citation>
    <scope>NUCLEOTIDE SEQUENCE</scope>
    <source>
        <strain evidence="3">CCAP 19/18</strain>
    </source>
</reference>
<dbReference type="Gene3D" id="1.10.472.10">
    <property type="entry name" value="Cyclin-like"/>
    <property type="match status" value="2"/>
</dbReference>
<name>A0ABQ7H5E4_DUNSA</name>
<evidence type="ECO:0000259" key="2">
    <source>
        <dbReference type="SMART" id="SM00385"/>
    </source>
</evidence>
<evidence type="ECO:0000313" key="4">
    <source>
        <dbReference type="Proteomes" id="UP000815325"/>
    </source>
</evidence>
<dbReference type="SUPFAM" id="SSF47954">
    <property type="entry name" value="Cyclin-like"/>
    <property type="match status" value="1"/>
</dbReference>
<comment type="caution">
    <text evidence="3">The sequence shown here is derived from an EMBL/GenBank/DDBJ whole genome shotgun (WGS) entry which is preliminary data.</text>
</comment>
<keyword evidence="1" id="KW-0195">Cyclin</keyword>
<dbReference type="SMART" id="SM00385">
    <property type="entry name" value="CYCLIN"/>
    <property type="match status" value="1"/>
</dbReference>
<feature type="domain" description="Cyclin-like" evidence="2">
    <location>
        <begin position="27"/>
        <end position="115"/>
    </location>
</feature>
<comment type="similarity">
    <text evidence="1">Belongs to the cyclin family.</text>
</comment>
<evidence type="ECO:0000313" key="3">
    <source>
        <dbReference type="EMBL" id="KAF5842078.1"/>
    </source>
</evidence>
<keyword evidence="4" id="KW-1185">Reference proteome</keyword>
<dbReference type="EMBL" id="MU069469">
    <property type="protein sequence ID" value="KAF5842078.1"/>
    <property type="molecule type" value="Genomic_DNA"/>
</dbReference>
<dbReference type="Pfam" id="PF00134">
    <property type="entry name" value="Cyclin_N"/>
    <property type="match status" value="1"/>
</dbReference>
<dbReference type="CDD" id="cd20513">
    <property type="entry name" value="CYCLIN_CCNC_rpt1"/>
    <property type="match status" value="1"/>
</dbReference>
<dbReference type="InterPro" id="IPR043198">
    <property type="entry name" value="Cyclin/Ssn8"/>
</dbReference>
<dbReference type="InterPro" id="IPR036915">
    <property type="entry name" value="Cyclin-like_sf"/>
</dbReference>
<gene>
    <name evidence="3" type="ORF">DUNSADRAFT_9337</name>
</gene>
<protein>
    <submittedName>
        <fullName evidence="3">Cyclin-like protein</fullName>
    </submittedName>
</protein>
<proteinExistence type="inferred from homology"/>
<accession>A0ABQ7H5E4</accession>
<sequence>MLNPQLQDEAKGLNQQQIHQIKAFYTSCMWELAKSMRLRSRVAATATAYFRKFYTRNSLCSWDPQLVHVGCLYLASKAEESSIAAITLVGYTKRMLPAWPFDITHVLDSEMVILQSLDFRLALLSPFQPLAALATDSGVPQQTAHRCMLLWRSWR</sequence>
<dbReference type="Proteomes" id="UP000815325">
    <property type="component" value="Unassembled WGS sequence"/>
</dbReference>
<evidence type="ECO:0000256" key="1">
    <source>
        <dbReference type="RuleBase" id="RU000383"/>
    </source>
</evidence>
<dbReference type="InterPro" id="IPR013763">
    <property type="entry name" value="Cyclin-like_dom"/>
</dbReference>
<dbReference type="InterPro" id="IPR006671">
    <property type="entry name" value="Cyclin_N"/>
</dbReference>
<organism evidence="3 4">
    <name type="scientific">Dunaliella salina</name>
    <name type="common">Green alga</name>
    <name type="synonym">Protococcus salinus</name>
    <dbReference type="NCBI Taxonomy" id="3046"/>
    <lineage>
        <taxon>Eukaryota</taxon>
        <taxon>Viridiplantae</taxon>
        <taxon>Chlorophyta</taxon>
        <taxon>core chlorophytes</taxon>
        <taxon>Chlorophyceae</taxon>
        <taxon>CS clade</taxon>
        <taxon>Chlamydomonadales</taxon>
        <taxon>Dunaliellaceae</taxon>
        <taxon>Dunaliella</taxon>
    </lineage>
</organism>
<dbReference type="PANTHER" id="PTHR10026">
    <property type="entry name" value="CYCLIN"/>
    <property type="match status" value="1"/>
</dbReference>